<sequence length="179" mass="20244">MTEISAEFDGWSSYPRNLGLSAAVDAKGYDRRLVQAEKRLFADEDSDDDSDGDENVAQMLELGPVCQDIGYNVKYVAAHGRSFPKDPYSVRETGVYHGFDAAAQQTQWVFIQASQELQERMRGYFTRPEESHAEAQIGIHGIIFQTASQAWREYLVYLEGTFAKMASIDSSFSLQDRYD</sequence>
<protein>
    <recommendedName>
        <fullName evidence="1">CorA-like transporter domain-containing protein</fullName>
    </recommendedName>
</protein>
<evidence type="ECO:0000259" key="1">
    <source>
        <dbReference type="Pfam" id="PF26616"/>
    </source>
</evidence>
<dbReference type="AlphaFoldDB" id="A0A3D8SCX5"/>
<dbReference type="OrthoDB" id="4489427at2759"/>
<dbReference type="EMBL" id="PVWQ01000004">
    <property type="protein sequence ID" value="RDW84190.1"/>
    <property type="molecule type" value="Genomic_DNA"/>
</dbReference>
<dbReference type="Pfam" id="PF26616">
    <property type="entry name" value="CorA-like"/>
    <property type="match status" value="1"/>
</dbReference>
<keyword evidence="3" id="KW-1185">Reference proteome</keyword>
<dbReference type="InterPro" id="IPR058257">
    <property type="entry name" value="CorA-like_dom"/>
</dbReference>
<evidence type="ECO:0000313" key="2">
    <source>
        <dbReference type="EMBL" id="RDW84190.1"/>
    </source>
</evidence>
<reference evidence="2 3" key="1">
    <citation type="journal article" date="2018" name="IMA Fungus">
        <title>IMA Genome-F 9: Draft genome sequence of Annulohypoxylon stygium, Aspergillus mulundensis, Berkeleyomyces basicola (syn. Thielaviopsis basicola), Ceratocystis smalleyi, two Cercospora beticola strains, Coleophoma cylindrospora, Fusarium fracticaudum, Phialophora cf. hyalina, and Morchella septimelata.</title>
        <authorList>
            <person name="Wingfield B.D."/>
            <person name="Bills G.F."/>
            <person name="Dong Y."/>
            <person name="Huang W."/>
            <person name="Nel W.J."/>
            <person name="Swalarsk-Parry B.S."/>
            <person name="Vaghefi N."/>
            <person name="Wilken P.M."/>
            <person name="An Z."/>
            <person name="de Beer Z.W."/>
            <person name="De Vos L."/>
            <person name="Chen L."/>
            <person name="Duong T.A."/>
            <person name="Gao Y."/>
            <person name="Hammerbacher A."/>
            <person name="Kikkert J.R."/>
            <person name="Li Y."/>
            <person name="Li H."/>
            <person name="Li K."/>
            <person name="Li Q."/>
            <person name="Liu X."/>
            <person name="Ma X."/>
            <person name="Naidoo K."/>
            <person name="Pethybridge S.J."/>
            <person name="Sun J."/>
            <person name="Steenkamp E.T."/>
            <person name="van der Nest M.A."/>
            <person name="van Wyk S."/>
            <person name="Wingfield M.J."/>
            <person name="Xiong C."/>
            <person name="Yue Q."/>
            <person name="Zhang X."/>
        </authorList>
    </citation>
    <scope>NUCLEOTIDE SEQUENCE [LARGE SCALE GENOMIC DNA]</scope>
    <source>
        <strain evidence="2 3">DSM 5745</strain>
    </source>
</reference>
<feature type="domain" description="CorA-like transporter" evidence="1">
    <location>
        <begin position="69"/>
        <end position="165"/>
    </location>
</feature>
<gene>
    <name evidence="2" type="ORF">DSM5745_04516</name>
</gene>
<dbReference type="STRING" id="1810919.A0A3D8SCX5"/>
<comment type="caution">
    <text evidence="2">The sequence shown here is derived from an EMBL/GenBank/DDBJ whole genome shotgun (WGS) entry which is preliminary data.</text>
</comment>
<evidence type="ECO:0000313" key="3">
    <source>
        <dbReference type="Proteomes" id="UP000256690"/>
    </source>
</evidence>
<accession>A0A3D8SCX5</accession>
<proteinExistence type="predicted"/>
<dbReference type="Proteomes" id="UP000256690">
    <property type="component" value="Unassembled WGS sequence"/>
</dbReference>
<name>A0A3D8SCX5_9EURO</name>
<organism evidence="2 3">
    <name type="scientific">Aspergillus mulundensis</name>
    <dbReference type="NCBI Taxonomy" id="1810919"/>
    <lineage>
        <taxon>Eukaryota</taxon>
        <taxon>Fungi</taxon>
        <taxon>Dikarya</taxon>
        <taxon>Ascomycota</taxon>
        <taxon>Pezizomycotina</taxon>
        <taxon>Eurotiomycetes</taxon>
        <taxon>Eurotiomycetidae</taxon>
        <taxon>Eurotiales</taxon>
        <taxon>Aspergillaceae</taxon>
        <taxon>Aspergillus</taxon>
        <taxon>Aspergillus subgen. Nidulantes</taxon>
    </lineage>
</organism>
<dbReference type="RefSeq" id="XP_026605528.1">
    <property type="nucleotide sequence ID" value="XM_026746532.1"/>
</dbReference>
<dbReference type="GeneID" id="38114886"/>